<evidence type="ECO:0000259" key="1">
    <source>
        <dbReference type="Pfam" id="PF03372"/>
    </source>
</evidence>
<protein>
    <submittedName>
        <fullName evidence="2">Endonuclease exonuclease phosphatase family protein</fullName>
    </submittedName>
</protein>
<dbReference type="EMBL" id="LRBS01000052">
    <property type="protein sequence ID" value="OII76751.1"/>
    <property type="molecule type" value="Genomic_DNA"/>
</dbReference>
<accession>A0A1J4MRQ8</accession>
<dbReference type="VEuPathDB" id="CryptoDB:cand_027720"/>
<keyword evidence="3" id="KW-1185">Reference proteome</keyword>
<evidence type="ECO:0000313" key="3">
    <source>
        <dbReference type="Proteomes" id="UP000186804"/>
    </source>
</evidence>
<dbReference type="Proteomes" id="UP000186804">
    <property type="component" value="Unassembled WGS sequence"/>
</dbReference>
<dbReference type="Pfam" id="PF03372">
    <property type="entry name" value="Exo_endo_phos"/>
    <property type="match status" value="1"/>
</dbReference>
<organism evidence="2 3">
    <name type="scientific">Cryptosporidium andersoni</name>
    <dbReference type="NCBI Taxonomy" id="117008"/>
    <lineage>
        <taxon>Eukaryota</taxon>
        <taxon>Sar</taxon>
        <taxon>Alveolata</taxon>
        <taxon>Apicomplexa</taxon>
        <taxon>Conoidasida</taxon>
        <taxon>Coccidia</taxon>
        <taxon>Eucoccidiorida</taxon>
        <taxon>Eimeriorina</taxon>
        <taxon>Cryptosporidiidae</taxon>
        <taxon>Cryptosporidium</taxon>
    </lineage>
</organism>
<dbReference type="SUPFAM" id="SSF56219">
    <property type="entry name" value="DNase I-like"/>
    <property type="match status" value="1"/>
</dbReference>
<gene>
    <name evidence="2" type="ORF">cand_027720</name>
</gene>
<keyword evidence="2" id="KW-0540">Nuclease</keyword>
<dbReference type="InterPro" id="IPR005135">
    <property type="entry name" value="Endo/exonuclease/phosphatase"/>
</dbReference>
<dbReference type="GO" id="GO:0004519">
    <property type="term" value="F:endonuclease activity"/>
    <property type="evidence" value="ECO:0007669"/>
    <property type="project" value="UniProtKB-KW"/>
</dbReference>
<dbReference type="GO" id="GO:0005739">
    <property type="term" value="C:mitochondrion"/>
    <property type="evidence" value="ECO:0007669"/>
    <property type="project" value="TreeGrafter"/>
</dbReference>
<dbReference type="GeneID" id="92366956"/>
<comment type="caution">
    <text evidence="2">The sequence shown here is derived from an EMBL/GenBank/DDBJ whole genome shotgun (WGS) entry which is preliminary data.</text>
</comment>
<keyword evidence="2" id="KW-0255">Endonuclease</keyword>
<reference evidence="2 3" key="1">
    <citation type="submission" date="2016-10" db="EMBL/GenBank/DDBJ databases">
        <title>Reductive evolution of mitochondrial metabolism and differential evolution of invasion-related proteins in Cryptosporidium.</title>
        <authorList>
            <person name="Liu S."/>
            <person name="Roellig D.M."/>
            <person name="Guo Y."/>
            <person name="Li N."/>
            <person name="Frace M.A."/>
            <person name="Tang K."/>
            <person name="Zhang L."/>
            <person name="Feng Y."/>
            <person name="Xiao L."/>
        </authorList>
    </citation>
    <scope>NUCLEOTIDE SEQUENCE [LARGE SCALE GENOMIC DNA]</scope>
    <source>
        <strain evidence="2">30847</strain>
    </source>
</reference>
<sequence>MCSNKVNKNGYLLLSQKENDKSILVKLIISLPPEFIKYSNENTGESNRSINSVLSFAMIRQPNEKITSFLRRLSINCQRHIKTLYNRKAKSIKLPSQCSNFNVIFRIIKPDGKIISDNDKFVCSDLLNPKVSYTLNIEFLDINIQEIFYPILSNIPMIEHVVIKSDIRWGSSIVPSVTCNGSIDDFIYEWYVKESSDKDKEMLNNNLLSELPKDTIIISTGFICTLSQKILEDLRNKYDFNIRFNLILGITNKLFSNKMLQYIYYCGSILEPIHNIWREKRIKNFIRGFNETNQKEDEQIRLVSFNILADIYTQTPKALTEMYIGCPQYALQSQYRRSLIIQELIDLDADILCLQEVQSSTFVQFYQPILAYYNYNGCIAERDKEKGGVATFMKKDKFNIINSHCIHFNSKFIENYPDLVEKISIMWPHFFTNLFYNISTVYQFTIAESVYGSMYLVINTHLFYHPNGGHVRILQIKLLMDLVREYLEIIKQNYPGKIVYILLLGDFNSLPNSGSRRLLLDGHISCLHLDWNDAMLYNNVENNISSSKIYNLESSFGIDIEVPYTCIDLFNLNTYKTDCVKIKHTIGVSNTYCKIKEDQDPCLIYPFTHLVSEFSGQLDYIYLVKSKDIEGTMIEINRYLSPVIENDLQPYKVLPNPEYASDHISVGIELTFQTKK</sequence>
<dbReference type="PANTHER" id="PTHR12121">
    <property type="entry name" value="CARBON CATABOLITE REPRESSOR PROTEIN 4"/>
    <property type="match status" value="1"/>
</dbReference>
<name>A0A1J4MRQ8_9CRYT</name>
<dbReference type="GO" id="GO:0000175">
    <property type="term" value="F:3'-5'-RNA exonuclease activity"/>
    <property type="evidence" value="ECO:0007669"/>
    <property type="project" value="TreeGrafter"/>
</dbReference>
<keyword evidence="2" id="KW-0378">Hydrolase</keyword>
<dbReference type="OrthoDB" id="412787at2759"/>
<evidence type="ECO:0000313" key="2">
    <source>
        <dbReference type="EMBL" id="OII76751.1"/>
    </source>
</evidence>
<dbReference type="GO" id="GO:0000288">
    <property type="term" value="P:nuclear-transcribed mRNA catabolic process, deadenylation-dependent decay"/>
    <property type="evidence" value="ECO:0007669"/>
    <property type="project" value="TreeGrafter"/>
</dbReference>
<proteinExistence type="predicted"/>
<dbReference type="InterPro" id="IPR050410">
    <property type="entry name" value="CCR4/nocturin_mRNA_transcr"/>
</dbReference>
<dbReference type="Gene3D" id="3.60.10.10">
    <property type="entry name" value="Endonuclease/exonuclease/phosphatase"/>
    <property type="match status" value="1"/>
</dbReference>
<dbReference type="AlphaFoldDB" id="A0A1J4MRQ8"/>
<dbReference type="RefSeq" id="XP_067068597.1">
    <property type="nucleotide sequence ID" value="XM_067213000.1"/>
</dbReference>
<keyword evidence="2" id="KW-0269">Exonuclease</keyword>
<feature type="domain" description="Endonuclease/exonuclease/phosphatase" evidence="1">
    <location>
        <begin position="304"/>
        <end position="622"/>
    </location>
</feature>
<dbReference type="PANTHER" id="PTHR12121:SF37">
    <property type="entry name" value="2',5'-PHOSPHODIESTERASE 12"/>
    <property type="match status" value="1"/>
</dbReference>
<dbReference type="InterPro" id="IPR036691">
    <property type="entry name" value="Endo/exonu/phosph_ase_sf"/>
</dbReference>